<proteinExistence type="predicted"/>
<evidence type="ECO:0000259" key="2">
    <source>
        <dbReference type="Pfam" id="PF10354"/>
    </source>
</evidence>
<gene>
    <name evidence="3" type="ORF">LGLO00237_LOCUS26956</name>
</gene>
<feature type="domain" description="25S rRNA (uridine-N(3))-methyltransferase BMT5-like" evidence="2">
    <location>
        <begin position="61"/>
        <end position="246"/>
    </location>
</feature>
<dbReference type="GO" id="GO:0070475">
    <property type="term" value="P:rRNA base methylation"/>
    <property type="evidence" value="ECO:0007669"/>
    <property type="project" value="InterPro"/>
</dbReference>
<feature type="region of interest" description="Disordered" evidence="1">
    <location>
        <begin position="1"/>
        <end position="36"/>
    </location>
</feature>
<dbReference type="PANTHER" id="PTHR11538">
    <property type="entry name" value="PHENYLALANYL-TRNA SYNTHETASE"/>
    <property type="match status" value="1"/>
</dbReference>
<dbReference type="AlphaFoldDB" id="A0A7S3Z8C5"/>
<protein>
    <recommendedName>
        <fullName evidence="2">25S rRNA (uridine-N(3))-methyltransferase BMT5-like domain-containing protein</fullName>
    </recommendedName>
</protein>
<dbReference type="GO" id="GO:0005737">
    <property type="term" value="C:cytoplasm"/>
    <property type="evidence" value="ECO:0007669"/>
    <property type="project" value="TreeGrafter"/>
</dbReference>
<organism evidence="3">
    <name type="scientific">Lotharella globosa</name>
    <dbReference type="NCBI Taxonomy" id="91324"/>
    <lineage>
        <taxon>Eukaryota</taxon>
        <taxon>Sar</taxon>
        <taxon>Rhizaria</taxon>
        <taxon>Cercozoa</taxon>
        <taxon>Chlorarachniophyceae</taxon>
        <taxon>Lotharella</taxon>
    </lineage>
</organism>
<dbReference type="EMBL" id="HBIV01037862">
    <property type="protein sequence ID" value="CAE0675180.1"/>
    <property type="molecule type" value="Transcribed_RNA"/>
</dbReference>
<dbReference type="Pfam" id="PF10354">
    <property type="entry name" value="BMT5-like"/>
    <property type="match status" value="1"/>
</dbReference>
<name>A0A7S3Z8C5_9EUKA</name>
<reference evidence="3" key="1">
    <citation type="submission" date="2021-01" db="EMBL/GenBank/DDBJ databases">
        <authorList>
            <person name="Corre E."/>
            <person name="Pelletier E."/>
            <person name="Niang G."/>
            <person name="Scheremetjew M."/>
            <person name="Finn R."/>
            <person name="Kale V."/>
            <person name="Holt S."/>
            <person name="Cochrane G."/>
            <person name="Meng A."/>
            <person name="Brown T."/>
            <person name="Cohen L."/>
        </authorList>
    </citation>
    <scope>NUCLEOTIDE SEQUENCE</scope>
    <source>
        <strain evidence="3">CCCM811</strain>
    </source>
</reference>
<dbReference type="InterPro" id="IPR019446">
    <property type="entry name" value="BMT5-like"/>
</dbReference>
<evidence type="ECO:0000256" key="1">
    <source>
        <dbReference type="SAM" id="MobiDB-lite"/>
    </source>
</evidence>
<accession>A0A7S3Z8C5</accession>
<evidence type="ECO:0000313" key="3">
    <source>
        <dbReference type="EMBL" id="CAE0675180.1"/>
    </source>
</evidence>
<dbReference type="GO" id="GO:0070042">
    <property type="term" value="F:rRNA (uridine-N3-)-methyltransferase activity"/>
    <property type="evidence" value="ECO:0007669"/>
    <property type="project" value="InterPro"/>
</dbReference>
<sequence length="289" mass="32585">MGKRKKQQSMVKRQKELRRNSLQKAAMKKRNKAKQQALKLKKEKEKAMKAKIPYAPTDRVLLIGEGDFSFAAALIKTVYSTVALKDMRMTSRLVATCLDTEGQLVAKYPCAAANIDCIKKAGGIVLTEFDATNLHERKDLKDAAAQGGYFSLKGAFDKIVFNFPHTGCGIKDTHKNNEVHKELLRSFLDSASKILKKPSEIHVTLKKGEPYDSWEFANRVRDIGILSLIRAWDFYPHLYPGYQHRRTLGAATHRTELGGPEPNKDIASGARTYAVKLKQFEECKELKSK</sequence>
<dbReference type="PANTHER" id="PTHR11538:SF26">
    <property type="entry name" value="FERREDOXIN-FOLD ANTICODON-BINDING DOMAIN-CONTAINING PROTEIN 1"/>
    <property type="match status" value="1"/>
</dbReference>